<protein>
    <recommendedName>
        <fullName evidence="15">Virulence sensor protein BvgS</fullName>
        <ecNumber evidence="3">2.7.13.3</ecNumber>
    </recommendedName>
</protein>
<dbReference type="Gene3D" id="3.30.450.20">
    <property type="entry name" value="PAS domain"/>
    <property type="match status" value="4"/>
</dbReference>
<evidence type="ECO:0000256" key="6">
    <source>
        <dbReference type="ARBA" id="ARBA00022729"/>
    </source>
</evidence>
<dbReference type="SMART" id="SM00387">
    <property type="entry name" value="HATPase_c"/>
    <property type="match status" value="1"/>
</dbReference>
<dbReference type="NCBIfam" id="TIGR00229">
    <property type="entry name" value="sensory_box"/>
    <property type="match status" value="4"/>
</dbReference>
<evidence type="ECO:0000256" key="5">
    <source>
        <dbReference type="ARBA" id="ARBA00022679"/>
    </source>
</evidence>
<evidence type="ECO:0000256" key="3">
    <source>
        <dbReference type="ARBA" id="ARBA00012438"/>
    </source>
</evidence>
<dbReference type="InterPro" id="IPR000014">
    <property type="entry name" value="PAS"/>
</dbReference>
<evidence type="ECO:0000313" key="24">
    <source>
        <dbReference type="EMBL" id="MBB4842438.1"/>
    </source>
</evidence>
<evidence type="ECO:0000256" key="9">
    <source>
        <dbReference type="ARBA" id="ARBA00022840"/>
    </source>
</evidence>
<feature type="domain" description="CBS" evidence="23">
    <location>
        <begin position="20"/>
        <end position="80"/>
    </location>
</feature>
<dbReference type="CDD" id="cd00130">
    <property type="entry name" value="PAS"/>
    <property type="match status" value="3"/>
</dbReference>
<dbReference type="InterPro" id="IPR003661">
    <property type="entry name" value="HisK_dim/P_dom"/>
</dbReference>
<evidence type="ECO:0000256" key="17">
    <source>
        <dbReference type="PROSITE-ProRule" id="PRU00703"/>
    </source>
</evidence>
<keyword evidence="7" id="KW-0547">Nucleotide-binding</keyword>
<comment type="function">
    <text evidence="14">Member of the two-component regulatory system BvgS/BvgA. Phosphorylates BvgA via a four-step phosphorelay in response to environmental signals.</text>
</comment>
<feature type="domain" description="Response regulatory" evidence="20">
    <location>
        <begin position="1576"/>
        <end position="1692"/>
    </location>
</feature>
<dbReference type="CDD" id="cd00082">
    <property type="entry name" value="HisKA"/>
    <property type="match status" value="1"/>
</dbReference>
<dbReference type="Gene3D" id="3.40.50.2300">
    <property type="match status" value="1"/>
</dbReference>
<keyword evidence="13" id="KW-0131">Cell cycle</keyword>
<dbReference type="GO" id="GO:0016020">
    <property type="term" value="C:membrane"/>
    <property type="evidence" value="ECO:0007669"/>
    <property type="project" value="UniProtKB-SubCell"/>
</dbReference>
<dbReference type="Gene3D" id="3.30.565.10">
    <property type="entry name" value="Histidine kinase-like ATPase, C-terminal domain"/>
    <property type="match status" value="1"/>
</dbReference>
<dbReference type="PANTHER" id="PTHR45339">
    <property type="entry name" value="HYBRID SIGNAL TRANSDUCTION HISTIDINE KINASE J"/>
    <property type="match status" value="1"/>
</dbReference>
<keyword evidence="11" id="KW-0843">Virulence</keyword>
<dbReference type="InterPro" id="IPR001610">
    <property type="entry name" value="PAC"/>
</dbReference>
<sequence length="1798" mass="197782">MSLPTAAQQNPFARPVLEIASPQVIAVKPQDDLMVAARLMAKHRISFVPVLNEQGRPLGVLTEARLLSALRDYLRQGLEPPRREARSLPELHMLEVLQPPVCVPQHLSCEDAYRRCLSQNVNHLMVVDEGGLLLAVVSETDFRLHLNLNALAGRRLVPSVMSHVAHTMGPDEKVSEALAVMTQHADGSVVVAVDGLPVGVLTSRDTTRLFAARMDMSQLSLGEAMSQPVQTIGQQASINQAAEQMLAHRLRHLVVVDEDGQVMGMLSEHDLTRSMAIGVLDTTIEKDRAHQQAVLNAIPDLVWMKDAQGIYLSCNPRFEQLFGAPEAEIRGRSDSDFVSAAQAAAFREHDRLAMLSSRPVSREEEVVFANDGHKELLQTIKTAVRDADGSLLGVLGIGRDISTLRRVESEYRFLFEHNPAPMMIYERGSLRLQAVNKAFSAMYGYSEAEAKVLAAHALFLPEERVAISQALQALSPPEPALNRHHGIGEWRTLRKDGSLMHIVGHAHEVDYNGRQCQMAVITDVSRMRRDQRRDRSRLSLMESLAHGDSLPSLLAQLVRHHEAEYPDSLCSILLLKEDGLTVTVAAAPSLPGFFNAAIEGLAIGPTAGSCGAAMSLRQRVVVEDINSHPNWRPFLPLAQRAGLGACWSEPIIGPQGRVLGSFAVYRREPAKLSDEEVEQFTFSVQLAATAITQGVTHRLLRASEGRLQDILRNLPDIVWLKNPQGEYLSVNAMFERMVNRPAAEVLGRRDADFVDAQTAAQLEAIDAGVLSARQPHTSERWLTLLRDGYRGLFEVIKTPLYGDSGEPVGVLAVARDITLLKNGARAIAEQERLIDTMFSQTTDAILLLDPRSGAFVTFNNAACEGLGYDREAFAKLRPHDLQQELSEAQIQALIARAQAGEALRFETRHRRADGGSQIADLTLRSLDYAGKPLVSAVWRDISEAKASEIRIHRLNQSYALLSEVNEAIVRRRKTQELMSEVCRIAVDVGGFRMAWAGQVSEDGTRLQALAHAGHSESYVEHLQQAFAGRHCPTLRALDTKHPVLIHAIEPLASPGNWAADALQRGYASLGAFPIAVADHMAFALVVYSAAKDHFDAAQVELLMRLTRNIGFALDFNAAEQELGRYRQHLEELVDMRTLELNALNTRLSREDLRLRAMLSLSQRAGSLSEPDLLQLGLDEIARLCGCPIACLHRVDEDQQLVEPAIWSQSSPPAMRQAQQLLEAVLASRQVLWAGDHADEASAAHLALCPPGIMRAMGLPFIEDDKVRLLLCVANKNLPFNDSDQRELQMLSGDLWDIVRRRRTEIALEQAKHEADAANQAKSAFLANMSHEIRTPMNAILGFAHLLKRDGLSPSQLDYQSKISDASQHLLQVINDILDFSKIEAHEIQLDLTDFSLAESLERVRAMLQDRVDNKKVALRVQIAPHCPTMLHADRLRLEQVLLNLLSNAIKFTERGSVDLRVLNTAPGKDPARLRIEVQDTGIGIAAQQMDRLFEAFHQADASITRRFGGTGLGLAISKRLVQLMGGSIGVHSSPGMGSTFWVEFPLDTVSAEARTPRPGPMLTPKPSGNSILRGARILVAEDDFINQEVAGALLASHGVVAEMANSGLEAVRKAAEQRYDLILMDVHMPEMDGLQATAQIRQTQAGATIPIIAMTASAFAEDRMHCIAAGMNDFLAKPVAPDELEQCLRHWLPATADKEALPAPEPLPLSKPAHHFISWPALQAQLLSLQALLQSQDTAAIDALDRLVPSLVYAFGNEGHVLNTQVQNFSFDTALSTLKHMISKAHKRLQEEGHGEAG</sequence>
<dbReference type="SMART" id="SM00388">
    <property type="entry name" value="HisKA"/>
    <property type="match status" value="1"/>
</dbReference>
<keyword evidence="10" id="KW-0902">Two-component regulatory system</keyword>
<evidence type="ECO:0000256" key="15">
    <source>
        <dbReference type="ARBA" id="ARBA00070152"/>
    </source>
</evidence>
<dbReference type="PANTHER" id="PTHR45339:SF1">
    <property type="entry name" value="HYBRID SIGNAL TRANSDUCTION HISTIDINE KINASE J"/>
    <property type="match status" value="1"/>
</dbReference>
<dbReference type="PROSITE" id="PS50113">
    <property type="entry name" value="PAC"/>
    <property type="match status" value="2"/>
</dbReference>
<dbReference type="InterPro" id="IPR011006">
    <property type="entry name" value="CheY-like_superfamily"/>
</dbReference>
<dbReference type="Pfam" id="PF13426">
    <property type="entry name" value="PAS_9"/>
    <property type="match status" value="1"/>
</dbReference>
<dbReference type="Pfam" id="PF00512">
    <property type="entry name" value="HisKA"/>
    <property type="match status" value="1"/>
</dbReference>
<evidence type="ECO:0000259" key="19">
    <source>
        <dbReference type="PROSITE" id="PS50109"/>
    </source>
</evidence>
<dbReference type="PRINTS" id="PR00344">
    <property type="entry name" value="BCTRLSENSOR"/>
</dbReference>
<keyword evidence="9" id="KW-0067">ATP-binding</keyword>
<dbReference type="InterPro" id="IPR004358">
    <property type="entry name" value="Sig_transdc_His_kin-like_C"/>
</dbReference>
<dbReference type="Pfam" id="PF00072">
    <property type="entry name" value="Response_reg"/>
    <property type="match status" value="1"/>
</dbReference>
<evidence type="ECO:0000259" key="20">
    <source>
        <dbReference type="PROSITE" id="PS50110"/>
    </source>
</evidence>
<feature type="coiled-coil region" evidence="18">
    <location>
        <begin position="1300"/>
        <end position="1327"/>
    </location>
</feature>
<keyword evidence="4 16" id="KW-0597">Phosphoprotein</keyword>
<organism evidence="24 25">
    <name type="scientific">Roseateles oligotrophus</name>
    <dbReference type="NCBI Taxonomy" id="1769250"/>
    <lineage>
        <taxon>Bacteria</taxon>
        <taxon>Pseudomonadati</taxon>
        <taxon>Pseudomonadota</taxon>
        <taxon>Betaproteobacteria</taxon>
        <taxon>Burkholderiales</taxon>
        <taxon>Sphaerotilaceae</taxon>
        <taxon>Roseateles</taxon>
    </lineage>
</organism>
<dbReference type="Pfam" id="PF00571">
    <property type="entry name" value="CBS"/>
    <property type="match status" value="4"/>
</dbReference>
<dbReference type="InterPro" id="IPR003018">
    <property type="entry name" value="GAF"/>
</dbReference>
<dbReference type="InterPro" id="IPR000700">
    <property type="entry name" value="PAS-assoc_C"/>
</dbReference>
<feature type="domain" description="PAC" evidence="22">
    <location>
        <begin position="776"/>
        <end position="829"/>
    </location>
</feature>
<dbReference type="SMART" id="SM00116">
    <property type="entry name" value="CBS"/>
    <property type="match status" value="4"/>
</dbReference>
<dbReference type="Gene3D" id="3.30.450.40">
    <property type="match status" value="3"/>
</dbReference>
<dbReference type="FunFam" id="3.30.565.10:FF:000010">
    <property type="entry name" value="Sensor histidine kinase RcsC"/>
    <property type="match status" value="1"/>
</dbReference>
<evidence type="ECO:0000256" key="16">
    <source>
        <dbReference type="PROSITE-ProRule" id="PRU00169"/>
    </source>
</evidence>
<feature type="domain" description="PAS" evidence="21">
    <location>
        <begin position="703"/>
        <end position="773"/>
    </location>
</feature>
<dbReference type="EMBL" id="JACHLP010000002">
    <property type="protein sequence ID" value="MBB4842438.1"/>
    <property type="molecule type" value="Genomic_DNA"/>
</dbReference>
<keyword evidence="25" id="KW-1185">Reference proteome</keyword>
<dbReference type="InterPro" id="IPR005467">
    <property type="entry name" value="His_kinase_dom"/>
</dbReference>
<dbReference type="CDD" id="cd16922">
    <property type="entry name" value="HATPase_EvgS-ArcB-TorS-like"/>
    <property type="match status" value="1"/>
</dbReference>
<dbReference type="InterPro" id="IPR003594">
    <property type="entry name" value="HATPase_dom"/>
</dbReference>
<evidence type="ECO:0000256" key="8">
    <source>
        <dbReference type="ARBA" id="ARBA00022777"/>
    </source>
</evidence>
<feature type="domain" description="PAC" evidence="22">
    <location>
        <begin position="360"/>
        <end position="413"/>
    </location>
</feature>
<comment type="subcellular location">
    <subcellularLocation>
        <location evidence="2">Membrane</location>
    </subcellularLocation>
</comment>
<evidence type="ECO:0000256" key="18">
    <source>
        <dbReference type="SAM" id="Coils"/>
    </source>
</evidence>
<dbReference type="SMART" id="SM00091">
    <property type="entry name" value="PAS"/>
    <property type="match status" value="4"/>
</dbReference>
<dbReference type="SMART" id="SM00086">
    <property type="entry name" value="PAC"/>
    <property type="match status" value="4"/>
</dbReference>
<dbReference type="FunFam" id="1.10.287.130:FF:000038">
    <property type="entry name" value="Sensory transduction histidine kinase"/>
    <property type="match status" value="1"/>
</dbReference>
<keyword evidence="12" id="KW-0472">Membrane</keyword>
<dbReference type="PROSITE" id="PS51371">
    <property type="entry name" value="CBS"/>
    <property type="match status" value="3"/>
</dbReference>
<feature type="domain" description="CBS" evidence="23">
    <location>
        <begin position="93"/>
        <end position="153"/>
    </location>
</feature>
<dbReference type="PROSITE" id="PS50112">
    <property type="entry name" value="PAS"/>
    <property type="match status" value="2"/>
</dbReference>
<dbReference type="Gene3D" id="1.10.287.130">
    <property type="match status" value="1"/>
</dbReference>
<keyword evidence="6" id="KW-0732">Signal</keyword>
<dbReference type="SUPFAM" id="SSF55874">
    <property type="entry name" value="ATPase domain of HSP90 chaperone/DNA topoisomerase II/histidine kinase"/>
    <property type="match status" value="1"/>
</dbReference>
<evidence type="ECO:0000256" key="13">
    <source>
        <dbReference type="ARBA" id="ARBA00023306"/>
    </source>
</evidence>
<dbReference type="Pfam" id="PF13188">
    <property type="entry name" value="PAS_8"/>
    <property type="match status" value="1"/>
</dbReference>
<dbReference type="EC" id="2.7.13.3" evidence="3"/>
<dbReference type="RefSeq" id="WP_184296763.1">
    <property type="nucleotide sequence ID" value="NZ_JACHLP010000002.1"/>
</dbReference>
<dbReference type="Gene3D" id="3.10.580.10">
    <property type="entry name" value="CBS-domain"/>
    <property type="match status" value="2"/>
</dbReference>
<keyword evidence="17" id="KW-0129">CBS domain</keyword>
<evidence type="ECO:0000256" key="14">
    <source>
        <dbReference type="ARBA" id="ARBA00058004"/>
    </source>
</evidence>
<evidence type="ECO:0000256" key="10">
    <source>
        <dbReference type="ARBA" id="ARBA00023012"/>
    </source>
</evidence>
<dbReference type="SMART" id="SM00448">
    <property type="entry name" value="REC"/>
    <property type="match status" value="1"/>
</dbReference>
<dbReference type="Proteomes" id="UP000562027">
    <property type="component" value="Unassembled WGS sequence"/>
</dbReference>
<keyword evidence="8" id="KW-0418">Kinase</keyword>
<dbReference type="InterPro" id="IPR000644">
    <property type="entry name" value="CBS_dom"/>
</dbReference>
<dbReference type="Pfam" id="PF02518">
    <property type="entry name" value="HATPase_c"/>
    <property type="match status" value="1"/>
</dbReference>
<dbReference type="SUPFAM" id="SSF55785">
    <property type="entry name" value="PYP-like sensor domain (PAS domain)"/>
    <property type="match status" value="4"/>
</dbReference>
<evidence type="ECO:0000256" key="12">
    <source>
        <dbReference type="ARBA" id="ARBA00023136"/>
    </source>
</evidence>
<dbReference type="PROSITE" id="PS50110">
    <property type="entry name" value="RESPONSE_REGULATORY"/>
    <property type="match status" value="1"/>
</dbReference>
<evidence type="ECO:0000256" key="11">
    <source>
        <dbReference type="ARBA" id="ARBA00023026"/>
    </source>
</evidence>
<dbReference type="SUPFAM" id="SSF55781">
    <property type="entry name" value="GAF domain-like"/>
    <property type="match status" value="3"/>
</dbReference>
<dbReference type="SUPFAM" id="SSF47384">
    <property type="entry name" value="Homodimeric domain of signal transducing histidine kinase"/>
    <property type="match status" value="1"/>
</dbReference>
<dbReference type="InterPro" id="IPR001789">
    <property type="entry name" value="Sig_transdc_resp-reg_receiver"/>
</dbReference>
<evidence type="ECO:0000259" key="22">
    <source>
        <dbReference type="PROSITE" id="PS50113"/>
    </source>
</evidence>
<feature type="domain" description="Histidine kinase" evidence="19">
    <location>
        <begin position="1327"/>
        <end position="1548"/>
    </location>
</feature>
<proteinExistence type="predicted"/>
<dbReference type="GO" id="GO:0000155">
    <property type="term" value="F:phosphorelay sensor kinase activity"/>
    <property type="evidence" value="ECO:0007669"/>
    <property type="project" value="InterPro"/>
</dbReference>
<dbReference type="SUPFAM" id="SSF54631">
    <property type="entry name" value="CBS-domain pair"/>
    <property type="match status" value="2"/>
</dbReference>
<evidence type="ECO:0000259" key="23">
    <source>
        <dbReference type="PROSITE" id="PS51371"/>
    </source>
</evidence>
<dbReference type="GO" id="GO:0005524">
    <property type="term" value="F:ATP binding"/>
    <property type="evidence" value="ECO:0007669"/>
    <property type="project" value="UniProtKB-KW"/>
</dbReference>
<evidence type="ECO:0000256" key="1">
    <source>
        <dbReference type="ARBA" id="ARBA00000085"/>
    </source>
</evidence>
<accession>A0A840L890</accession>
<dbReference type="InterPro" id="IPR036097">
    <property type="entry name" value="HisK_dim/P_sf"/>
</dbReference>
<name>A0A840L890_9BURK</name>
<reference evidence="24 25" key="1">
    <citation type="submission" date="2020-08" db="EMBL/GenBank/DDBJ databases">
        <title>Functional genomics of gut bacteria from endangered species of beetles.</title>
        <authorList>
            <person name="Carlos-Shanley C."/>
        </authorList>
    </citation>
    <scope>NUCLEOTIDE SEQUENCE [LARGE SCALE GENOMIC DNA]</scope>
    <source>
        <strain evidence="24 25">S00239</strain>
    </source>
</reference>
<dbReference type="PROSITE" id="PS50109">
    <property type="entry name" value="HIS_KIN"/>
    <property type="match status" value="1"/>
</dbReference>
<dbReference type="CDD" id="cd02205">
    <property type="entry name" value="CBS_pair_SF"/>
    <property type="match status" value="1"/>
</dbReference>
<evidence type="ECO:0000256" key="2">
    <source>
        <dbReference type="ARBA" id="ARBA00004370"/>
    </source>
</evidence>
<dbReference type="InterPro" id="IPR036890">
    <property type="entry name" value="HATPase_C_sf"/>
</dbReference>
<evidence type="ECO:0000256" key="4">
    <source>
        <dbReference type="ARBA" id="ARBA00022553"/>
    </source>
</evidence>
<dbReference type="SUPFAM" id="SSF52172">
    <property type="entry name" value="CheY-like"/>
    <property type="match status" value="1"/>
</dbReference>
<keyword evidence="5" id="KW-0808">Transferase</keyword>
<feature type="domain" description="PAS" evidence="21">
    <location>
        <begin position="287"/>
        <end position="357"/>
    </location>
</feature>
<dbReference type="Pfam" id="PF13185">
    <property type="entry name" value="GAF_2"/>
    <property type="match status" value="3"/>
</dbReference>
<dbReference type="CDD" id="cd17546">
    <property type="entry name" value="REC_hyHK_CKI1_RcsC-like"/>
    <property type="match status" value="1"/>
</dbReference>
<dbReference type="Pfam" id="PF08448">
    <property type="entry name" value="PAS_4"/>
    <property type="match status" value="2"/>
</dbReference>
<dbReference type="InterPro" id="IPR035965">
    <property type="entry name" value="PAS-like_dom_sf"/>
</dbReference>
<gene>
    <name evidence="24" type="ORF">HNP55_000953</name>
</gene>
<dbReference type="InterPro" id="IPR013656">
    <property type="entry name" value="PAS_4"/>
</dbReference>
<dbReference type="InterPro" id="IPR029016">
    <property type="entry name" value="GAF-like_dom_sf"/>
</dbReference>
<evidence type="ECO:0000313" key="25">
    <source>
        <dbReference type="Proteomes" id="UP000562027"/>
    </source>
</evidence>
<dbReference type="InterPro" id="IPR046342">
    <property type="entry name" value="CBS_dom_sf"/>
</dbReference>
<evidence type="ECO:0000256" key="7">
    <source>
        <dbReference type="ARBA" id="ARBA00022741"/>
    </source>
</evidence>
<evidence type="ECO:0000259" key="21">
    <source>
        <dbReference type="PROSITE" id="PS50112"/>
    </source>
</evidence>
<comment type="caution">
    <text evidence="24">The sequence shown here is derived from an EMBL/GenBank/DDBJ whole genome shotgun (WGS) entry which is preliminary data.</text>
</comment>
<keyword evidence="18" id="KW-0175">Coiled coil</keyword>
<feature type="domain" description="CBS" evidence="23">
    <location>
        <begin position="225"/>
        <end position="282"/>
    </location>
</feature>
<dbReference type="SMART" id="SM00065">
    <property type="entry name" value="GAF"/>
    <property type="match status" value="2"/>
</dbReference>
<comment type="catalytic activity">
    <reaction evidence="1">
        <text>ATP + protein L-histidine = ADP + protein N-phospho-L-histidine.</text>
        <dbReference type="EC" id="2.7.13.3"/>
    </reaction>
</comment>
<feature type="modified residue" description="4-aspartylphosphate" evidence="16">
    <location>
        <position position="1625"/>
    </location>
</feature>